<proteinExistence type="predicted"/>
<comment type="caution">
    <text evidence="2">The sequence shown here is derived from an EMBL/GenBank/DDBJ whole genome shotgun (WGS) entry which is preliminary data.</text>
</comment>
<evidence type="ECO:0000313" key="2">
    <source>
        <dbReference type="EMBL" id="OLL24504.1"/>
    </source>
</evidence>
<keyword evidence="3" id="KW-1185">Reference proteome</keyword>
<feature type="compositionally biased region" description="Polar residues" evidence="1">
    <location>
        <begin position="34"/>
        <end position="44"/>
    </location>
</feature>
<protein>
    <submittedName>
        <fullName evidence="2">Uncharacterized protein</fullName>
    </submittedName>
</protein>
<evidence type="ECO:0000256" key="1">
    <source>
        <dbReference type="SAM" id="MobiDB-lite"/>
    </source>
</evidence>
<reference evidence="2 3" key="1">
    <citation type="submission" date="2016-04" db="EMBL/GenBank/DDBJ databases">
        <title>Evolutionary innovation and constraint leading to complex multicellularity in the Ascomycota.</title>
        <authorList>
            <person name="Cisse O."/>
            <person name="Nguyen A."/>
            <person name="Hewitt D.A."/>
            <person name="Jedd G."/>
            <person name="Stajich J.E."/>
        </authorList>
    </citation>
    <scope>NUCLEOTIDE SEQUENCE [LARGE SCALE GENOMIC DNA]</scope>
    <source>
        <strain evidence="2 3">DAH-3</strain>
    </source>
</reference>
<feature type="region of interest" description="Disordered" evidence="1">
    <location>
        <begin position="30"/>
        <end position="54"/>
    </location>
</feature>
<sequence length="120" mass="13577">MCYRHRRTVPLPLCLAHKELLSTSLAYHFPKATSPESTNSQSLQKGRAISPTAQDVEEGNFHRLATYLKENFNITADCAQEEGRLYSGEEVRQRVRSVGGERIAEAKTKEQLKELLGMQE</sequence>
<dbReference type="EMBL" id="LXFE01000759">
    <property type="protein sequence ID" value="OLL24504.1"/>
    <property type="molecule type" value="Genomic_DNA"/>
</dbReference>
<evidence type="ECO:0000313" key="3">
    <source>
        <dbReference type="Proteomes" id="UP000186594"/>
    </source>
</evidence>
<dbReference type="AlphaFoldDB" id="A0A1U7LPC8"/>
<organism evidence="2 3">
    <name type="scientific">Neolecta irregularis (strain DAH-3)</name>
    <dbReference type="NCBI Taxonomy" id="1198029"/>
    <lineage>
        <taxon>Eukaryota</taxon>
        <taxon>Fungi</taxon>
        <taxon>Dikarya</taxon>
        <taxon>Ascomycota</taxon>
        <taxon>Taphrinomycotina</taxon>
        <taxon>Neolectales</taxon>
        <taxon>Neolectaceae</taxon>
        <taxon>Neolecta</taxon>
    </lineage>
</organism>
<name>A0A1U7LPC8_NEOID</name>
<dbReference type="Proteomes" id="UP000186594">
    <property type="component" value="Unassembled WGS sequence"/>
</dbReference>
<gene>
    <name evidence="2" type="ORF">NEOLI_004387</name>
</gene>
<accession>A0A1U7LPC8</accession>